<accession>A0A8J3J7G0</accession>
<comment type="caution">
    <text evidence="1">The sequence shown here is derived from an EMBL/GenBank/DDBJ whole genome shotgun (WGS) entry which is preliminary data.</text>
</comment>
<sequence length="335" mass="37099">MAAGRLRIWFTRDDLHRLRVADRPSPMWELTMSLQRIQSRRPDGRPTPPIPADIATWRADVLAGADRSALRAAREVLLPLAPVSSYFPDFLTPHAGLYGLEEGIDAACATPRRQLAAQLATLAARSGPPAWGVYLPRHRTSDLHRLERALRRWFHAALAPRWPELRRRVAAEHALLARAGAKHGPDGVLSGLRPFSVWHPTERFLEAPYPMDRDLRLAGRGLTIVPSWFCCTAPVTLAGDDQPPVLVHPIGHQPPPPTGLDPLARLIGRTRAELLAAVTVATPAPELCARTGVSRAQVSRHLAALRDNHLVTETHRHGRTYYTRTELGDRLADGH</sequence>
<dbReference type="SUPFAM" id="SSF46785">
    <property type="entry name" value="Winged helix' DNA-binding domain"/>
    <property type="match status" value="1"/>
</dbReference>
<dbReference type="InterPro" id="IPR011991">
    <property type="entry name" value="ArsR-like_HTH"/>
</dbReference>
<gene>
    <name evidence="1" type="ORF">Aru02nite_23730</name>
</gene>
<organism evidence="1 2">
    <name type="scientific">Actinocatenispora rupis</name>
    <dbReference type="NCBI Taxonomy" id="519421"/>
    <lineage>
        <taxon>Bacteria</taxon>
        <taxon>Bacillati</taxon>
        <taxon>Actinomycetota</taxon>
        <taxon>Actinomycetes</taxon>
        <taxon>Micromonosporales</taxon>
        <taxon>Micromonosporaceae</taxon>
        <taxon>Actinocatenispora</taxon>
    </lineage>
</organism>
<protein>
    <submittedName>
        <fullName evidence="1">Transcriptional regulator</fullName>
    </submittedName>
</protein>
<dbReference type="InterPro" id="IPR036390">
    <property type="entry name" value="WH_DNA-bd_sf"/>
</dbReference>
<dbReference type="RefSeq" id="WP_203657471.1">
    <property type="nucleotide sequence ID" value="NZ_BAAAZM010000006.1"/>
</dbReference>
<name>A0A8J3J7G0_9ACTN</name>
<keyword evidence="2" id="KW-1185">Reference proteome</keyword>
<dbReference type="AlphaFoldDB" id="A0A8J3J7G0"/>
<reference evidence="1" key="1">
    <citation type="submission" date="2021-01" db="EMBL/GenBank/DDBJ databases">
        <title>Whole genome shotgun sequence of Actinocatenispora rupis NBRC 107355.</title>
        <authorList>
            <person name="Komaki H."/>
            <person name="Tamura T."/>
        </authorList>
    </citation>
    <scope>NUCLEOTIDE SEQUENCE</scope>
    <source>
        <strain evidence="1">NBRC 107355</strain>
    </source>
</reference>
<dbReference type="Proteomes" id="UP000612808">
    <property type="component" value="Unassembled WGS sequence"/>
</dbReference>
<evidence type="ECO:0000313" key="1">
    <source>
        <dbReference type="EMBL" id="GID11484.1"/>
    </source>
</evidence>
<dbReference type="EMBL" id="BOMB01000012">
    <property type="protein sequence ID" value="GID11484.1"/>
    <property type="molecule type" value="Genomic_DNA"/>
</dbReference>
<evidence type="ECO:0000313" key="2">
    <source>
        <dbReference type="Proteomes" id="UP000612808"/>
    </source>
</evidence>
<proteinExistence type="predicted"/>
<dbReference type="CDD" id="cd00090">
    <property type="entry name" value="HTH_ARSR"/>
    <property type="match status" value="1"/>
</dbReference>
<dbReference type="Gene3D" id="1.10.10.10">
    <property type="entry name" value="Winged helix-like DNA-binding domain superfamily/Winged helix DNA-binding domain"/>
    <property type="match status" value="1"/>
</dbReference>
<dbReference type="InterPro" id="IPR036388">
    <property type="entry name" value="WH-like_DNA-bd_sf"/>
</dbReference>